<organism evidence="1 2">
    <name type="scientific">Candidatus Nealsonbacteria bacterium CG_4_10_14_0_2_um_filter_37_10</name>
    <dbReference type="NCBI Taxonomy" id="1974679"/>
    <lineage>
        <taxon>Bacteria</taxon>
        <taxon>Candidatus Nealsoniibacteriota</taxon>
    </lineage>
</organism>
<evidence type="ECO:0000313" key="1">
    <source>
        <dbReference type="EMBL" id="PIZ89347.1"/>
    </source>
</evidence>
<dbReference type="AlphaFoldDB" id="A0A2M7UZE9"/>
<accession>A0A2M7UZE9</accession>
<comment type="caution">
    <text evidence="1">The sequence shown here is derived from an EMBL/GenBank/DDBJ whole genome shotgun (WGS) entry which is preliminary data.</text>
</comment>
<dbReference type="EMBL" id="PFPC01000058">
    <property type="protein sequence ID" value="PIZ89347.1"/>
    <property type="molecule type" value="Genomic_DNA"/>
</dbReference>
<evidence type="ECO:0000313" key="2">
    <source>
        <dbReference type="Proteomes" id="UP000231538"/>
    </source>
</evidence>
<dbReference type="Proteomes" id="UP000231538">
    <property type="component" value="Unassembled WGS sequence"/>
</dbReference>
<sequence>MEKIVYSSHLILRLKLRKIPYNLPKIICQTSKEHYFDKETFKKIAVKKVKFKNKLRGMAVVYEEINNQINLITIHPLKDYQKISRI</sequence>
<proteinExistence type="predicted"/>
<reference evidence="2" key="1">
    <citation type="submission" date="2017-09" db="EMBL/GenBank/DDBJ databases">
        <title>Depth-based differentiation of microbial function through sediment-hosted aquifers and enrichment of novel symbionts in the deep terrestrial subsurface.</title>
        <authorList>
            <person name="Probst A.J."/>
            <person name="Ladd B."/>
            <person name="Jarett J.K."/>
            <person name="Geller-Mcgrath D.E."/>
            <person name="Sieber C.M.K."/>
            <person name="Emerson J.B."/>
            <person name="Anantharaman K."/>
            <person name="Thomas B.C."/>
            <person name="Malmstrom R."/>
            <person name="Stieglmeier M."/>
            <person name="Klingl A."/>
            <person name="Woyke T."/>
            <person name="Ryan C.M."/>
            <person name="Banfield J.F."/>
        </authorList>
    </citation>
    <scope>NUCLEOTIDE SEQUENCE [LARGE SCALE GENOMIC DNA]</scope>
</reference>
<protein>
    <recommendedName>
        <fullName evidence="3">DUF4258 domain-containing protein</fullName>
    </recommendedName>
</protein>
<evidence type="ECO:0008006" key="3">
    <source>
        <dbReference type="Google" id="ProtNLM"/>
    </source>
</evidence>
<name>A0A2M7UZE9_9BACT</name>
<gene>
    <name evidence="1" type="ORF">COX89_02095</name>
</gene>